<dbReference type="InterPro" id="IPR002586">
    <property type="entry name" value="CobQ/CobB/MinD/ParA_Nub-bd_dom"/>
</dbReference>
<dbReference type="AlphaFoldDB" id="A0AA37HXK7"/>
<feature type="domain" description="CobQ/CobB/MinD/ParA nucleotide binding" evidence="1">
    <location>
        <begin position="7"/>
        <end position="160"/>
    </location>
</feature>
<dbReference type="GeneID" id="72478236"/>
<dbReference type="Gene3D" id="3.40.50.300">
    <property type="entry name" value="P-loop containing nucleotide triphosphate hydrolases"/>
    <property type="match status" value="1"/>
</dbReference>
<proteinExistence type="predicted"/>
<evidence type="ECO:0000313" key="4">
    <source>
        <dbReference type="Proteomes" id="UP000216189"/>
    </source>
</evidence>
<evidence type="ECO:0000313" key="2">
    <source>
        <dbReference type="EMBL" id="GJG28820.1"/>
    </source>
</evidence>
<dbReference type="InterPro" id="IPR027417">
    <property type="entry name" value="P-loop_NTPase"/>
</dbReference>
<dbReference type="InterPro" id="IPR050678">
    <property type="entry name" value="DNA_Partitioning_ATPase"/>
</dbReference>
<accession>A0AA37HXK7</accession>
<reference evidence="3 4" key="1">
    <citation type="submission" date="2017-08" db="EMBL/GenBank/DDBJ databases">
        <title>Comparative genomics of non-oral Prevotella species.</title>
        <authorList>
            <person name="Accetto T."/>
            <person name="Nograsek B."/>
            <person name="Avgustin G."/>
        </authorList>
    </citation>
    <scope>NUCLEOTIDE SEQUENCE [LARGE SCALE GENOMIC DNA]</scope>
    <source>
        <strain evidence="3 4">TC1-1</strain>
    </source>
</reference>
<keyword evidence="4" id="KW-1185">Reference proteome</keyword>
<evidence type="ECO:0000313" key="5">
    <source>
        <dbReference type="Proteomes" id="UP000887043"/>
    </source>
</evidence>
<evidence type="ECO:0000259" key="1">
    <source>
        <dbReference type="Pfam" id="PF01656"/>
    </source>
</evidence>
<evidence type="ECO:0000313" key="3">
    <source>
        <dbReference type="EMBL" id="OYP56723.1"/>
    </source>
</evidence>
<name>A0AA37HXK7_SEGBR</name>
<dbReference type="CDD" id="cd02042">
    <property type="entry name" value="ParAB_family"/>
    <property type="match status" value="1"/>
</dbReference>
<organism evidence="2 5">
    <name type="scientific">Segatella bryantii</name>
    <name type="common">Prevotella bryantii</name>
    <dbReference type="NCBI Taxonomy" id="77095"/>
    <lineage>
        <taxon>Bacteria</taxon>
        <taxon>Pseudomonadati</taxon>
        <taxon>Bacteroidota</taxon>
        <taxon>Bacteroidia</taxon>
        <taxon>Bacteroidales</taxon>
        <taxon>Prevotellaceae</taxon>
        <taxon>Segatella</taxon>
    </lineage>
</organism>
<dbReference type="Proteomes" id="UP000216189">
    <property type="component" value="Unassembled WGS sequence"/>
</dbReference>
<dbReference type="PANTHER" id="PTHR13696:SF52">
    <property type="entry name" value="PARA FAMILY PROTEIN CT_582"/>
    <property type="match status" value="1"/>
</dbReference>
<comment type="caution">
    <text evidence="2">The sequence shown here is derived from an EMBL/GenBank/DDBJ whole genome shotgun (WGS) entry which is preliminary data.</text>
</comment>
<dbReference type="PANTHER" id="PTHR13696">
    <property type="entry name" value="P-LOOP CONTAINING NUCLEOSIDE TRIPHOSPHATE HYDROLASE"/>
    <property type="match status" value="1"/>
</dbReference>
<dbReference type="SUPFAM" id="SSF52540">
    <property type="entry name" value="P-loop containing nucleoside triphosphate hydrolases"/>
    <property type="match status" value="1"/>
</dbReference>
<dbReference type="Pfam" id="PF01656">
    <property type="entry name" value="CbiA"/>
    <property type="match status" value="1"/>
</dbReference>
<dbReference type="EMBL" id="BPTR01000001">
    <property type="protein sequence ID" value="GJG28820.1"/>
    <property type="molecule type" value="Genomic_DNA"/>
</dbReference>
<protein>
    <submittedName>
        <fullName evidence="2">Chromosome partitioning protein ParA</fullName>
    </submittedName>
    <submittedName>
        <fullName evidence="3">ParA family protein</fullName>
    </submittedName>
</protein>
<dbReference type="RefSeq" id="WP_006281683.1">
    <property type="nucleotide sequence ID" value="NZ_BPTR01000001.1"/>
</dbReference>
<dbReference type="Proteomes" id="UP000887043">
    <property type="component" value="Unassembled WGS sequence"/>
</dbReference>
<dbReference type="EMBL" id="NPJF01000016">
    <property type="protein sequence ID" value="OYP56723.1"/>
    <property type="molecule type" value="Genomic_DNA"/>
</dbReference>
<reference evidence="2" key="2">
    <citation type="submission" date="2021-08" db="EMBL/GenBank/DDBJ databases">
        <title>Prevotella lacticifex sp. nov., isolated from rumen of cow.</title>
        <authorList>
            <person name="Shinkai T."/>
            <person name="Ikeyama N."/>
            <person name="Kumagai M."/>
            <person name="Ohmori H."/>
            <person name="Sakamoto M."/>
            <person name="Ohkuma M."/>
            <person name="Mitsumori M."/>
        </authorList>
    </citation>
    <scope>NUCLEOTIDE SEQUENCE</scope>
    <source>
        <strain evidence="2">DSM 11371</strain>
    </source>
</reference>
<sequence length="220" mass="24708">MAKNKKIVFANQKGGVGKSTLCILFANYLAYKKQDVCIIDTDLQKTIAGQRTKDLQIFEENDMPYEVQEFDVQDPKMMKQLMDSASEVDGYVLFDSPGNVGEDGLVPMFVNADAIIIPYEYEDKCLDSTGTFVQVLTAIQQKFPQMKADLFFVPNKIDTRIGTSDEIKMWKATDDIFSKFGRVTPRVGSRATLKRINTAELLATQRDAVAAAFDYIIKKA</sequence>
<gene>
    <name evidence="3" type="ORF">CIK91_01970</name>
    <name evidence="2" type="ORF">PRRU23_25200</name>
</gene>